<keyword evidence="2" id="KW-0328">Glycosyltransferase</keyword>
<dbReference type="InterPro" id="IPR029044">
    <property type="entry name" value="Nucleotide-diphossugar_trans"/>
</dbReference>
<dbReference type="Pfam" id="PF00535">
    <property type="entry name" value="Glycos_transf_2"/>
    <property type="match status" value="1"/>
</dbReference>
<dbReference type="PANTHER" id="PTHR43685:SF5">
    <property type="entry name" value="GLYCOSYLTRANSFERASE EPSE-RELATED"/>
    <property type="match status" value="1"/>
</dbReference>
<evidence type="ECO:0000256" key="2">
    <source>
        <dbReference type="ARBA" id="ARBA00022676"/>
    </source>
</evidence>
<dbReference type="PANTHER" id="PTHR43685">
    <property type="entry name" value="GLYCOSYLTRANSFERASE"/>
    <property type="match status" value="1"/>
</dbReference>
<organism evidence="5 6">
    <name type="scientific">Teichococcus deserti</name>
    <dbReference type="NCBI Taxonomy" id="1817963"/>
    <lineage>
        <taxon>Bacteria</taxon>
        <taxon>Pseudomonadati</taxon>
        <taxon>Pseudomonadota</taxon>
        <taxon>Alphaproteobacteria</taxon>
        <taxon>Acetobacterales</taxon>
        <taxon>Roseomonadaceae</taxon>
        <taxon>Roseomonas</taxon>
    </lineage>
</organism>
<gene>
    <name evidence="5" type="ORF">BKE38_29750</name>
</gene>
<evidence type="ECO:0000313" key="6">
    <source>
        <dbReference type="Proteomes" id="UP000188879"/>
    </source>
</evidence>
<dbReference type="Gene3D" id="3.90.550.10">
    <property type="entry name" value="Spore Coat Polysaccharide Biosynthesis Protein SpsA, Chain A"/>
    <property type="match status" value="1"/>
</dbReference>
<accession>A0A1V2GU14</accession>
<name>A0A1V2GU14_9PROT</name>
<dbReference type="InterPro" id="IPR001173">
    <property type="entry name" value="Glyco_trans_2-like"/>
</dbReference>
<evidence type="ECO:0000256" key="3">
    <source>
        <dbReference type="ARBA" id="ARBA00022679"/>
    </source>
</evidence>
<dbReference type="GO" id="GO:0016757">
    <property type="term" value="F:glycosyltransferase activity"/>
    <property type="evidence" value="ECO:0007669"/>
    <property type="project" value="UniProtKB-KW"/>
</dbReference>
<dbReference type="SUPFAM" id="SSF53448">
    <property type="entry name" value="Nucleotide-diphospho-sugar transferases"/>
    <property type="match status" value="1"/>
</dbReference>
<dbReference type="Proteomes" id="UP000188879">
    <property type="component" value="Unassembled WGS sequence"/>
</dbReference>
<proteinExistence type="inferred from homology"/>
<sequence>MTPLPILLATYNGARFLPAQLDSLAAQRDAPPWTLLWRDDGSSDATVALLDAFPAARRLQDGAGRQGPGGSFMRLLAAAPEDAPAFAFCDQDDVWLPDKLARAWAWIAVQDAGRPALYCARQQLVDADLAPIGLSPAFRRPPGLRNALVENIAVGCTVMLNAAARRLVLAAPPMPEASMHDWWCHLLVAGAGGAIMADPQPALLYRQHGGNSVGAAVSVLGRAR</sequence>
<evidence type="ECO:0000256" key="1">
    <source>
        <dbReference type="ARBA" id="ARBA00006739"/>
    </source>
</evidence>
<dbReference type="EMBL" id="MLCO01000573">
    <property type="protein sequence ID" value="ONG42232.1"/>
    <property type="molecule type" value="Genomic_DNA"/>
</dbReference>
<feature type="domain" description="Glycosyltransferase 2-like" evidence="4">
    <location>
        <begin position="6"/>
        <end position="108"/>
    </location>
</feature>
<dbReference type="InterPro" id="IPR050834">
    <property type="entry name" value="Glycosyltransf_2"/>
</dbReference>
<comment type="similarity">
    <text evidence="1">Belongs to the glycosyltransferase 2 family.</text>
</comment>
<feature type="non-terminal residue" evidence="5">
    <location>
        <position position="224"/>
    </location>
</feature>
<dbReference type="OrthoDB" id="6383742at2"/>
<keyword evidence="3" id="KW-0808">Transferase</keyword>
<evidence type="ECO:0000313" key="5">
    <source>
        <dbReference type="EMBL" id="ONG42232.1"/>
    </source>
</evidence>
<dbReference type="RefSeq" id="WP_076960719.1">
    <property type="nucleotide sequence ID" value="NZ_MLCO01000573.1"/>
</dbReference>
<reference evidence="5 6" key="1">
    <citation type="submission" date="2016-10" db="EMBL/GenBank/DDBJ databases">
        <title>Draft Genome sequence of Roseomonas sp. strain M3.</title>
        <authorList>
            <person name="Subhash Y."/>
            <person name="Lee S."/>
        </authorList>
    </citation>
    <scope>NUCLEOTIDE SEQUENCE [LARGE SCALE GENOMIC DNA]</scope>
    <source>
        <strain evidence="5 6">M3</strain>
    </source>
</reference>
<dbReference type="AlphaFoldDB" id="A0A1V2GU14"/>
<comment type="caution">
    <text evidence="5">The sequence shown here is derived from an EMBL/GenBank/DDBJ whole genome shotgun (WGS) entry which is preliminary data.</text>
</comment>
<keyword evidence="6" id="KW-1185">Reference proteome</keyword>
<protein>
    <recommendedName>
        <fullName evidence="4">Glycosyltransferase 2-like domain-containing protein</fullName>
    </recommendedName>
</protein>
<evidence type="ECO:0000259" key="4">
    <source>
        <dbReference type="Pfam" id="PF00535"/>
    </source>
</evidence>